<keyword evidence="2" id="KW-1185">Reference proteome</keyword>
<proteinExistence type="predicted"/>
<keyword evidence="1" id="KW-0812">Transmembrane</keyword>
<dbReference type="PANTHER" id="PTHR23021:SF11">
    <property type="entry name" value="SERPENTINE RECEPTOR, CLASS T"/>
    <property type="match status" value="1"/>
</dbReference>
<feature type="transmembrane region" description="Helical" evidence="1">
    <location>
        <begin position="12"/>
        <end position="33"/>
    </location>
</feature>
<protein>
    <submittedName>
        <fullName evidence="3">Serpentine Receptor, class T</fullName>
    </submittedName>
</protein>
<accession>A0A0N5CI32</accession>
<organism evidence="2 3">
    <name type="scientific">Strongyloides papillosus</name>
    <name type="common">Intestinal threadworm</name>
    <dbReference type="NCBI Taxonomy" id="174720"/>
    <lineage>
        <taxon>Eukaryota</taxon>
        <taxon>Metazoa</taxon>
        <taxon>Ecdysozoa</taxon>
        <taxon>Nematoda</taxon>
        <taxon>Chromadorea</taxon>
        <taxon>Rhabditida</taxon>
        <taxon>Tylenchina</taxon>
        <taxon>Panagrolaimomorpha</taxon>
        <taxon>Strongyloidoidea</taxon>
        <taxon>Strongyloididae</taxon>
        <taxon>Strongyloides</taxon>
    </lineage>
</organism>
<dbReference type="PANTHER" id="PTHR23021">
    <property type="entry name" value="SERPENTINE RECEPTOR, CLASS T"/>
    <property type="match status" value="1"/>
</dbReference>
<keyword evidence="1" id="KW-0472">Membrane</keyword>
<dbReference type="WBParaSite" id="SPAL_0001749300.1">
    <property type="protein sequence ID" value="SPAL_0001749300.1"/>
    <property type="gene ID" value="SPAL_0001749300"/>
</dbReference>
<evidence type="ECO:0000313" key="3">
    <source>
        <dbReference type="WBParaSite" id="SPAL_0001749300.1"/>
    </source>
</evidence>
<feature type="transmembrane region" description="Helical" evidence="1">
    <location>
        <begin position="249"/>
        <end position="272"/>
    </location>
</feature>
<evidence type="ECO:0000256" key="1">
    <source>
        <dbReference type="SAM" id="Phobius"/>
    </source>
</evidence>
<reference evidence="3" key="1">
    <citation type="submission" date="2017-02" db="UniProtKB">
        <authorList>
            <consortium name="WormBaseParasite"/>
        </authorList>
    </citation>
    <scope>IDENTIFICATION</scope>
</reference>
<feature type="transmembrane region" description="Helical" evidence="1">
    <location>
        <begin position="180"/>
        <end position="203"/>
    </location>
</feature>
<dbReference type="Proteomes" id="UP000046392">
    <property type="component" value="Unplaced"/>
</dbReference>
<name>A0A0N5CI32_STREA</name>
<feature type="transmembrane region" description="Helical" evidence="1">
    <location>
        <begin position="125"/>
        <end position="143"/>
    </location>
</feature>
<dbReference type="Pfam" id="PF10321">
    <property type="entry name" value="7TM_GPCR_Srt"/>
    <property type="match status" value="1"/>
</dbReference>
<feature type="transmembrane region" description="Helical" evidence="1">
    <location>
        <begin position="224"/>
        <end position="243"/>
    </location>
</feature>
<feature type="transmembrane region" description="Helical" evidence="1">
    <location>
        <begin position="82"/>
        <end position="104"/>
    </location>
</feature>
<dbReference type="SUPFAM" id="SSF81321">
    <property type="entry name" value="Family A G protein-coupled receptor-like"/>
    <property type="match status" value="1"/>
</dbReference>
<sequence length="320" mass="36094">MHSDSFSKSFRIAYLAFGFIFEILYIPSLIAMLNSELIHLSCYKIMFFIGVLDFFVIIINAIFSGYLGYIGAVACNYPLENYILGVLALMGWIMTSTSCLLLAINRVIDVFNSYLAHLLFDGYKTYAWLLIPTIYGLAAGVFSNPPGFTSKQMAWFYDPHYGSNVPSDLPVPNYINYVQVVHNLFVTSVMSIVYIVFCGLIALKYKTTHKIKLTDAKGSLFIQSFIICFSSFAAAAINVYMQFFQTPDFVVIIGHFLWIFTHGFTSVILIVFNKTVRGIIKTLYLRMMGGNDGKMTINDTFSSFQSIFVISMTYVVAGYI</sequence>
<feature type="transmembrane region" description="Helical" evidence="1">
    <location>
        <begin position="45"/>
        <end position="70"/>
    </location>
</feature>
<dbReference type="AlphaFoldDB" id="A0A0N5CI32"/>
<dbReference type="InterPro" id="IPR019425">
    <property type="entry name" value="7TM_GPCR_serpentine_rcpt_Srt"/>
</dbReference>
<keyword evidence="1" id="KW-1133">Transmembrane helix</keyword>
<evidence type="ECO:0000313" key="2">
    <source>
        <dbReference type="Proteomes" id="UP000046392"/>
    </source>
</evidence>